<evidence type="ECO:0000256" key="6">
    <source>
        <dbReference type="ARBA" id="ARBA00023136"/>
    </source>
</evidence>
<evidence type="ECO:0000313" key="10">
    <source>
        <dbReference type="EMBL" id="MBK1787631.1"/>
    </source>
</evidence>
<feature type="transmembrane region" description="Helical" evidence="8">
    <location>
        <begin position="385"/>
        <end position="408"/>
    </location>
</feature>
<dbReference type="PANTHER" id="PTHR48020">
    <property type="entry name" value="PROTON MYO-INOSITOL COTRANSPORTER"/>
    <property type="match status" value="1"/>
</dbReference>
<keyword evidence="4 8" id="KW-0812">Transmembrane</keyword>
<dbReference type="PROSITE" id="PS00217">
    <property type="entry name" value="SUGAR_TRANSPORT_2"/>
    <property type="match status" value="1"/>
</dbReference>
<dbReference type="GO" id="GO:0022857">
    <property type="term" value="F:transmembrane transporter activity"/>
    <property type="evidence" value="ECO:0007669"/>
    <property type="project" value="InterPro"/>
</dbReference>
<dbReference type="Gene3D" id="1.20.1250.20">
    <property type="entry name" value="MFS general substrate transporter like domains"/>
    <property type="match status" value="1"/>
</dbReference>
<comment type="subcellular location">
    <subcellularLocation>
        <location evidence="1">Cell membrane</location>
        <topology evidence="1">Multi-pass membrane protein</topology>
    </subcellularLocation>
</comment>
<name>A0A934V3T4_9PSEU</name>
<dbReference type="Pfam" id="PF00083">
    <property type="entry name" value="Sugar_tr"/>
    <property type="match status" value="1"/>
</dbReference>
<dbReference type="InterPro" id="IPR003663">
    <property type="entry name" value="Sugar/inositol_transpt"/>
</dbReference>
<feature type="transmembrane region" description="Helical" evidence="8">
    <location>
        <begin position="319"/>
        <end position="340"/>
    </location>
</feature>
<keyword evidence="6 8" id="KW-0472">Membrane</keyword>
<accession>A0A934V3T4</accession>
<dbReference type="InterPro" id="IPR036259">
    <property type="entry name" value="MFS_trans_sf"/>
</dbReference>
<evidence type="ECO:0000256" key="1">
    <source>
        <dbReference type="ARBA" id="ARBA00004651"/>
    </source>
</evidence>
<feature type="transmembrane region" description="Helical" evidence="8">
    <location>
        <begin position="414"/>
        <end position="434"/>
    </location>
</feature>
<feature type="transmembrane region" description="Helical" evidence="8">
    <location>
        <begin position="285"/>
        <end position="310"/>
    </location>
</feature>
<dbReference type="InterPro" id="IPR050814">
    <property type="entry name" value="Myo-inositol_Transporter"/>
</dbReference>
<dbReference type="Proteomes" id="UP000635245">
    <property type="component" value="Unassembled WGS sequence"/>
</dbReference>
<sequence>MTITSRRRAPRGLGALGYSIGALGGAIRGYELGIVASALLFAGPELGLSPVLVGLVVSAALAGAMLGALVVGPLSERYGRRAMLALAAVLFGLGALGAGIAPATGVLVTARLVLGVAVGIATATIPVYISEIAPARSRGSLSGLFQLMITIGVLSSSVVSVLLRPLEAWRWMFVIGAFPAILMLAGVFFLPESPRWLVKRGREDEARLVLASNRDPSEVDAELAEIRRATESRTRISLRTLWRTPRARRLVLTGIGLGVFQQLIGINTVTYYAPTILKNLGFGDSGAIVANLGFSILGLLATAVMVFFVVDRLGRRKPLMFGALLMAASMATVGVASGGLSSGGAGGYVAVAGLAMFQVGFALSWGGIVWVLLGEMFPLRIRGTAMGVATFMTEATSVVVSLLFPVLIEIGRGPVFFGFAVMGLLAFLLATFFVPETSKLSLEDIESTVVERS</sequence>
<dbReference type="GO" id="GO:0005886">
    <property type="term" value="C:plasma membrane"/>
    <property type="evidence" value="ECO:0007669"/>
    <property type="project" value="UniProtKB-SubCell"/>
</dbReference>
<evidence type="ECO:0000256" key="2">
    <source>
        <dbReference type="ARBA" id="ARBA00010992"/>
    </source>
</evidence>
<feature type="transmembrane region" description="Helical" evidence="8">
    <location>
        <begin position="346"/>
        <end position="373"/>
    </location>
</feature>
<feature type="transmembrane region" description="Helical" evidence="8">
    <location>
        <begin position="250"/>
        <end position="273"/>
    </location>
</feature>
<protein>
    <submittedName>
        <fullName evidence="10">Sugar porter family MFS transporter</fullName>
    </submittedName>
</protein>
<organism evidence="10 11">
    <name type="scientific">Prauserella cavernicola</name>
    <dbReference type="NCBI Taxonomy" id="2800127"/>
    <lineage>
        <taxon>Bacteria</taxon>
        <taxon>Bacillati</taxon>
        <taxon>Actinomycetota</taxon>
        <taxon>Actinomycetes</taxon>
        <taxon>Pseudonocardiales</taxon>
        <taxon>Pseudonocardiaceae</taxon>
        <taxon>Prauserella</taxon>
    </lineage>
</organism>
<keyword evidence="3 7" id="KW-0813">Transport</keyword>
<dbReference type="SUPFAM" id="SSF103473">
    <property type="entry name" value="MFS general substrate transporter"/>
    <property type="match status" value="1"/>
</dbReference>
<dbReference type="InterPro" id="IPR020846">
    <property type="entry name" value="MFS_dom"/>
</dbReference>
<evidence type="ECO:0000256" key="5">
    <source>
        <dbReference type="ARBA" id="ARBA00022989"/>
    </source>
</evidence>
<feature type="transmembrane region" description="Helical" evidence="8">
    <location>
        <begin position="169"/>
        <end position="190"/>
    </location>
</feature>
<evidence type="ECO:0000256" key="3">
    <source>
        <dbReference type="ARBA" id="ARBA00022448"/>
    </source>
</evidence>
<comment type="similarity">
    <text evidence="2 7">Belongs to the major facilitator superfamily. Sugar transporter (TC 2.A.1.1) family.</text>
</comment>
<dbReference type="PRINTS" id="PR00171">
    <property type="entry name" value="SUGRTRNSPORT"/>
</dbReference>
<comment type="caution">
    <text evidence="10">The sequence shown here is derived from an EMBL/GenBank/DDBJ whole genome shotgun (WGS) entry which is preliminary data.</text>
</comment>
<keyword evidence="11" id="KW-1185">Reference proteome</keyword>
<feature type="transmembrane region" description="Helical" evidence="8">
    <location>
        <begin position="12"/>
        <end position="30"/>
    </location>
</feature>
<dbReference type="NCBIfam" id="TIGR00879">
    <property type="entry name" value="SP"/>
    <property type="match status" value="1"/>
</dbReference>
<dbReference type="RefSeq" id="WP_200322470.1">
    <property type="nucleotide sequence ID" value="NZ_JAENJH010000007.1"/>
</dbReference>
<dbReference type="PANTHER" id="PTHR48020:SF12">
    <property type="entry name" value="PROTON MYO-INOSITOL COTRANSPORTER"/>
    <property type="match status" value="1"/>
</dbReference>
<dbReference type="AlphaFoldDB" id="A0A934V3T4"/>
<evidence type="ECO:0000256" key="7">
    <source>
        <dbReference type="RuleBase" id="RU003346"/>
    </source>
</evidence>
<keyword evidence="5 8" id="KW-1133">Transmembrane helix</keyword>
<feature type="domain" description="Major facilitator superfamily (MFS) profile" evidence="9">
    <location>
        <begin position="17"/>
        <end position="438"/>
    </location>
</feature>
<evidence type="ECO:0000256" key="8">
    <source>
        <dbReference type="SAM" id="Phobius"/>
    </source>
</evidence>
<feature type="transmembrane region" description="Helical" evidence="8">
    <location>
        <begin position="50"/>
        <end position="71"/>
    </location>
</feature>
<evidence type="ECO:0000256" key="4">
    <source>
        <dbReference type="ARBA" id="ARBA00022692"/>
    </source>
</evidence>
<dbReference type="PROSITE" id="PS50850">
    <property type="entry name" value="MFS"/>
    <property type="match status" value="1"/>
</dbReference>
<evidence type="ECO:0000313" key="11">
    <source>
        <dbReference type="Proteomes" id="UP000635245"/>
    </source>
</evidence>
<feature type="transmembrane region" description="Helical" evidence="8">
    <location>
        <begin position="83"/>
        <end position="102"/>
    </location>
</feature>
<dbReference type="EMBL" id="JAENJH010000007">
    <property type="protein sequence ID" value="MBK1787631.1"/>
    <property type="molecule type" value="Genomic_DNA"/>
</dbReference>
<proteinExistence type="inferred from homology"/>
<reference evidence="10" key="1">
    <citation type="submission" date="2020-12" db="EMBL/GenBank/DDBJ databases">
        <title>Prauserella sp. ASG 168, a novel actinomycete isolated from cave rock.</title>
        <authorList>
            <person name="Suriyachadkun C."/>
        </authorList>
    </citation>
    <scope>NUCLEOTIDE SEQUENCE</scope>
    <source>
        <strain evidence="10">ASG 168</strain>
    </source>
</reference>
<feature type="transmembrane region" description="Helical" evidence="8">
    <location>
        <begin position="108"/>
        <end position="129"/>
    </location>
</feature>
<dbReference type="InterPro" id="IPR005829">
    <property type="entry name" value="Sugar_transporter_CS"/>
</dbReference>
<evidence type="ECO:0000259" key="9">
    <source>
        <dbReference type="PROSITE" id="PS50850"/>
    </source>
</evidence>
<gene>
    <name evidence="10" type="ORF">JHE00_25170</name>
</gene>
<feature type="transmembrane region" description="Helical" evidence="8">
    <location>
        <begin position="141"/>
        <end position="163"/>
    </location>
</feature>
<dbReference type="PROSITE" id="PS00216">
    <property type="entry name" value="SUGAR_TRANSPORT_1"/>
    <property type="match status" value="2"/>
</dbReference>
<dbReference type="InterPro" id="IPR005828">
    <property type="entry name" value="MFS_sugar_transport-like"/>
</dbReference>